<dbReference type="Proteomes" id="UP000838412">
    <property type="component" value="Chromosome 6"/>
</dbReference>
<proteinExistence type="predicted"/>
<evidence type="ECO:0000313" key="2">
    <source>
        <dbReference type="Proteomes" id="UP000838412"/>
    </source>
</evidence>
<dbReference type="InterPro" id="IPR000643">
    <property type="entry name" value="Iodothyronine_deiodinase"/>
</dbReference>
<dbReference type="Gene3D" id="3.40.30.10">
    <property type="entry name" value="Glutaredoxin"/>
    <property type="match status" value="1"/>
</dbReference>
<accession>A0A8K0A668</accession>
<sequence>MASTAVDLKKALKAMQLLLLWVLGSSLFLVMSILLRTACLFPPLRQQVLSLQQKLLDTAAPGMLETPGQCHQHLYESTSFAAWKGFLPMLTSWFEAEVFAGGKAADPSLVRLDGSSCRLLQFARAARPLVISFGSNT</sequence>
<dbReference type="OrthoDB" id="6379755at2759"/>
<keyword evidence="2" id="KW-1185">Reference proteome</keyword>
<dbReference type="EMBL" id="OV696691">
    <property type="protein sequence ID" value="CAH1268206.1"/>
    <property type="molecule type" value="Genomic_DNA"/>
</dbReference>
<dbReference type="AlphaFoldDB" id="A0A8K0A668"/>
<dbReference type="Pfam" id="PF00837">
    <property type="entry name" value="T4_deiodinase"/>
    <property type="match status" value="1"/>
</dbReference>
<organism evidence="1 2">
    <name type="scientific">Branchiostoma lanceolatum</name>
    <name type="common">Common lancelet</name>
    <name type="synonym">Amphioxus lanceolatum</name>
    <dbReference type="NCBI Taxonomy" id="7740"/>
    <lineage>
        <taxon>Eukaryota</taxon>
        <taxon>Metazoa</taxon>
        <taxon>Chordata</taxon>
        <taxon>Cephalochordata</taxon>
        <taxon>Leptocardii</taxon>
        <taxon>Amphioxiformes</taxon>
        <taxon>Branchiostomatidae</taxon>
        <taxon>Branchiostoma</taxon>
    </lineage>
</organism>
<dbReference type="GO" id="GO:0004800">
    <property type="term" value="F:thyroxine 5'-deiodinase activity"/>
    <property type="evidence" value="ECO:0007669"/>
    <property type="project" value="InterPro"/>
</dbReference>
<reference evidence="1" key="1">
    <citation type="submission" date="2022-01" db="EMBL/GenBank/DDBJ databases">
        <authorList>
            <person name="Braso-Vives M."/>
        </authorList>
    </citation>
    <scope>NUCLEOTIDE SEQUENCE</scope>
</reference>
<evidence type="ECO:0000313" key="1">
    <source>
        <dbReference type="EMBL" id="CAH1268206.1"/>
    </source>
</evidence>
<protein>
    <submittedName>
        <fullName evidence="1">Hypp3840 protein</fullName>
    </submittedName>
</protein>
<gene>
    <name evidence="1" type="primary">Hypp3840</name>
    <name evidence="1" type="ORF">BLAG_LOCUS21226</name>
</gene>
<name>A0A8K0A668_BRALA</name>